<keyword evidence="2" id="KW-1185">Reference proteome</keyword>
<dbReference type="AlphaFoldDB" id="A0A9Q3EEH8"/>
<evidence type="ECO:0000313" key="1">
    <source>
        <dbReference type="EMBL" id="MBW0519799.1"/>
    </source>
</evidence>
<dbReference type="EMBL" id="AVOT02027646">
    <property type="protein sequence ID" value="MBW0519799.1"/>
    <property type="molecule type" value="Genomic_DNA"/>
</dbReference>
<proteinExistence type="predicted"/>
<name>A0A9Q3EEH8_9BASI</name>
<comment type="caution">
    <text evidence="1">The sequence shown here is derived from an EMBL/GenBank/DDBJ whole genome shotgun (WGS) entry which is preliminary data.</text>
</comment>
<protein>
    <submittedName>
        <fullName evidence="1">Uncharacterized protein</fullName>
    </submittedName>
</protein>
<accession>A0A9Q3EEH8</accession>
<organism evidence="1 2">
    <name type="scientific">Austropuccinia psidii MF-1</name>
    <dbReference type="NCBI Taxonomy" id="1389203"/>
    <lineage>
        <taxon>Eukaryota</taxon>
        <taxon>Fungi</taxon>
        <taxon>Dikarya</taxon>
        <taxon>Basidiomycota</taxon>
        <taxon>Pucciniomycotina</taxon>
        <taxon>Pucciniomycetes</taxon>
        <taxon>Pucciniales</taxon>
        <taxon>Sphaerophragmiaceae</taxon>
        <taxon>Austropuccinia</taxon>
    </lineage>
</organism>
<reference evidence="1" key="1">
    <citation type="submission" date="2021-03" db="EMBL/GenBank/DDBJ databases">
        <title>Draft genome sequence of rust myrtle Austropuccinia psidii MF-1, a brazilian biotype.</title>
        <authorList>
            <person name="Quecine M.C."/>
            <person name="Pachon D.M.R."/>
            <person name="Bonatelli M.L."/>
            <person name="Correr F.H."/>
            <person name="Franceschini L.M."/>
            <person name="Leite T.F."/>
            <person name="Margarido G.R.A."/>
            <person name="Almeida C.A."/>
            <person name="Ferrarezi J.A."/>
            <person name="Labate C.A."/>
        </authorList>
    </citation>
    <scope>NUCLEOTIDE SEQUENCE</scope>
    <source>
        <strain evidence="1">MF-1</strain>
    </source>
</reference>
<evidence type="ECO:0000313" key="2">
    <source>
        <dbReference type="Proteomes" id="UP000765509"/>
    </source>
</evidence>
<gene>
    <name evidence="1" type="ORF">O181_059514</name>
</gene>
<sequence>MPTFTLEFPSPSLPNPLLRLACLRAHTPLQMRFQHCPHLHPHDSLHFRTPASSSPWLTILMLLRGPQVMPPTLPSTPLTPPCTHLILSAAYHPYSCGVPSQHSSDATYHPYACIVPSRHASNAAYHPYACSALPTCL</sequence>
<dbReference type="Proteomes" id="UP000765509">
    <property type="component" value="Unassembled WGS sequence"/>
</dbReference>